<dbReference type="GO" id="GO:0043709">
    <property type="term" value="P:cell adhesion involved in single-species biofilm formation"/>
    <property type="evidence" value="ECO:0007669"/>
    <property type="project" value="TreeGrafter"/>
</dbReference>
<dbReference type="InterPro" id="IPR043128">
    <property type="entry name" value="Rev_trsase/Diguanyl_cyclase"/>
</dbReference>
<feature type="transmembrane region" description="Helical" evidence="3">
    <location>
        <begin position="91"/>
        <end position="111"/>
    </location>
</feature>
<dbReference type="GO" id="GO:0052621">
    <property type="term" value="F:diguanylate cyclase activity"/>
    <property type="evidence" value="ECO:0007669"/>
    <property type="project" value="UniProtKB-EC"/>
</dbReference>
<dbReference type="CDD" id="cd01949">
    <property type="entry name" value="GGDEF"/>
    <property type="match status" value="1"/>
</dbReference>
<keyword evidence="3" id="KW-0812">Transmembrane</keyword>
<keyword evidence="6" id="KW-1185">Reference proteome</keyword>
<proteinExistence type="predicted"/>
<comment type="caution">
    <text evidence="5">The sequence shown here is derived from an EMBL/GenBank/DDBJ whole genome shotgun (WGS) entry which is preliminary data.</text>
</comment>
<keyword evidence="3" id="KW-0472">Membrane</keyword>
<dbReference type="SMART" id="SM00267">
    <property type="entry name" value="GGDEF"/>
    <property type="match status" value="1"/>
</dbReference>
<evidence type="ECO:0000313" key="6">
    <source>
        <dbReference type="Proteomes" id="UP000613160"/>
    </source>
</evidence>
<dbReference type="GO" id="GO:0005886">
    <property type="term" value="C:plasma membrane"/>
    <property type="evidence" value="ECO:0007669"/>
    <property type="project" value="TreeGrafter"/>
</dbReference>
<dbReference type="InterPro" id="IPR000160">
    <property type="entry name" value="GGDEF_dom"/>
</dbReference>
<dbReference type="InterPro" id="IPR050469">
    <property type="entry name" value="Diguanylate_Cyclase"/>
</dbReference>
<dbReference type="Pfam" id="PF00990">
    <property type="entry name" value="GGDEF"/>
    <property type="match status" value="1"/>
</dbReference>
<dbReference type="PANTHER" id="PTHR45138:SF9">
    <property type="entry name" value="DIGUANYLATE CYCLASE DGCM-RELATED"/>
    <property type="match status" value="1"/>
</dbReference>
<dbReference type="RefSeq" id="WP_188849137.1">
    <property type="nucleotide sequence ID" value="NZ_BMJJ01000001.1"/>
</dbReference>
<feature type="transmembrane region" description="Helical" evidence="3">
    <location>
        <begin position="198"/>
        <end position="215"/>
    </location>
</feature>
<dbReference type="Gene3D" id="3.30.70.270">
    <property type="match status" value="1"/>
</dbReference>
<evidence type="ECO:0000259" key="4">
    <source>
        <dbReference type="PROSITE" id="PS50887"/>
    </source>
</evidence>
<dbReference type="GO" id="GO:1902201">
    <property type="term" value="P:negative regulation of bacterial-type flagellum-dependent cell motility"/>
    <property type="evidence" value="ECO:0007669"/>
    <property type="project" value="TreeGrafter"/>
</dbReference>
<gene>
    <name evidence="5" type="ORF">GCM10011335_06950</name>
</gene>
<feature type="transmembrane region" description="Helical" evidence="3">
    <location>
        <begin position="174"/>
        <end position="192"/>
    </location>
</feature>
<dbReference type="EC" id="2.7.7.65" evidence="1"/>
<evidence type="ECO:0000313" key="5">
    <source>
        <dbReference type="EMBL" id="GGD06574.1"/>
    </source>
</evidence>
<evidence type="ECO:0000256" key="1">
    <source>
        <dbReference type="ARBA" id="ARBA00012528"/>
    </source>
</evidence>
<reference evidence="5" key="1">
    <citation type="journal article" date="2014" name="Int. J. Syst. Evol. Microbiol.">
        <title>Complete genome sequence of Corynebacterium casei LMG S-19264T (=DSM 44701T), isolated from a smear-ripened cheese.</title>
        <authorList>
            <consortium name="US DOE Joint Genome Institute (JGI-PGF)"/>
            <person name="Walter F."/>
            <person name="Albersmeier A."/>
            <person name="Kalinowski J."/>
            <person name="Ruckert C."/>
        </authorList>
    </citation>
    <scope>NUCLEOTIDE SEQUENCE</scope>
    <source>
        <strain evidence="5">CGMCC 1.15493</strain>
    </source>
</reference>
<dbReference type="FunFam" id="3.30.70.270:FF:000001">
    <property type="entry name" value="Diguanylate cyclase domain protein"/>
    <property type="match status" value="1"/>
</dbReference>
<keyword evidence="3" id="KW-1133">Transmembrane helix</keyword>
<evidence type="ECO:0000256" key="2">
    <source>
        <dbReference type="ARBA" id="ARBA00034247"/>
    </source>
</evidence>
<dbReference type="NCBIfam" id="TIGR00254">
    <property type="entry name" value="GGDEF"/>
    <property type="match status" value="1"/>
</dbReference>
<accession>A0A916XT49</accession>
<feature type="transmembrane region" description="Helical" evidence="3">
    <location>
        <begin position="123"/>
        <end position="144"/>
    </location>
</feature>
<dbReference type="SUPFAM" id="SSF55073">
    <property type="entry name" value="Nucleotide cyclase"/>
    <property type="match status" value="1"/>
</dbReference>
<dbReference type="EMBL" id="BMJJ01000001">
    <property type="protein sequence ID" value="GGD06574.1"/>
    <property type="molecule type" value="Genomic_DNA"/>
</dbReference>
<reference evidence="5" key="2">
    <citation type="submission" date="2020-09" db="EMBL/GenBank/DDBJ databases">
        <authorList>
            <person name="Sun Q."/>
            <person name="Zhou Y."/>
        </authorList>
    </citation>
    <scope>NUCLEOTIDE SEQUENCE</scope>
    <source>
        <strain evidence="5">CGMCC 1.15493</strain>
    </source>
</reference>
<dbReference type="AlphaFoldDB" id="A0A916XT49"/>
<organism evidence="5 6">
    <name type="scientific">Aureimonas glaciei</name>
    <dbReference type="NCBI Taxonomy" id="1776957"/>
    <lineage>
        <taxon>Bacteria</taxon>
        <taxon>Pseudomonadati</taxon>
        <taxon>Pseudomonadota</taxon>
        <taxon>Alphaproteobacteria</taxon>
        <taxon>Hyphomicrobiales</taxon>
        <taxon>Aurantimonadaceae</taxon>
        <taxon>Aureimonas</taxon>
    </lineage>
</organism>
<dbReference type="PROSITE" id="PS50887">
    <property type="entry name" value="GGDEF"/>
    <property type="match status" value="1"/>
</dbReference>
<protein>
    <recommendedName>
        <fullName evidence="1">diguanylate cyclase</fullName>
        <ecNumber evidence="1">2.7.7.65</ecNumber>
    </recommendedName>
</protein>
<comment type="catalytic activity">
    <reaction evidence="2">
        <text>2 GTP = 3',3'-c-di-GMP + 2 diphosphate</text>
        <dbReference type="Rhea" id="RHEA:24898"/>
        <dbReference type="ChEBI" id="CHEBI:33019"/>
        <dbReference type="ChEBI" id="CHEBI:37565"/>
        <dbReference type="ChEBI" id="CHEBI:58805"/>
        <dbReference type="EC" id="2.7.7.65"/>
    </reaction>
</comment>
<feature type="transmembrane region" description="Helical" evidence="3">
    <location>
        <begin position="66"/>
        <end position="85"/>
    </location>
</feature>
<name>A0A916XT49_9HYPH</name>
<dbReference type="Proteomes" id="UP000613160">
    <property type="component" value="Unassembled WGS sequence"/>
</dbReference>
<sequence length="427" mass="46949">MTFEFPPTAYLQTGPSSRLGPIDACIEAEAERLLAGRTRDIRLRGPVMARYQAWSWPRRAKIVRAWMLWVAGLNIFLSVIGLLFVPMFLAFSLVAVGLFVPAANFVVHRLWRRPRGPWIEPLSLVVVTLTTMVVYGIFGALIGGYDQERYLTGALFLATIALVVFDMTLGWSTALGVSALLIFALFQIFNLHVEPTQVFFSIAFFGFGVAATIEARRTATILAHKGFLLTVRDAQHSRALAEANRNLHRLATLDPLTGIANRRSAQDHTDCLWQNDGVDKNQVAVIMADIDHFKRLNDAFGHAAGDACIRQVADAMVASTRRGLDLVSRYGGEEFMVVLTDASAETAMLIAERIRSSVEALEIEAPGVQTGVLTVTLSLGVAMARDDIGAELLGNQADDALYEAKRRGRNRVCRWPIGPALPADRRA</sequence>
<feature type="domain" description="GGDEF" evidence="4">
    <location>
        <begin position="281"/>
        <end position="417"/>
    </location>
</feature>
<dbReference type="PANTHER" id="PTHR45138">
    <property type="entry name" value="REGULATORY COMPONENTS OF SENSORY TRANSDUCTION SYSTEM"/>
    <property type="match status" value="1"/>
</dbReference>
<dbReference type="InterPro" id="IPR029787">
    <property type="entry name" value="Nucleotide_cyclase"/>
</dbReference>
<evidence type="ECO:0000256" key="3">
    <source>
        <dbReference type="SAM" id="Phobius"/>
    </source>
</evidence>